<feature type="domain" description="Heterokaryon incompatibility" evidence="1">
    <location>
        <begin position="22"/>
        <end position="114"/>
    </location>
</feature>
<evidence type="ECO:0008006" key="5">
    <source>
        <dbReference type="Google" id="ProtNLM"/>
    </source>
</evidence>
<sequence>MRLVNVHTLELEEFIGDSIPRYAILSHTWGDQELLFADMTDLERARTTKPAGFAKLEGSCALAKEQRLDYVWIDTCCIDKSSSAELSEAINSMYQWYKWSRVCYAYLSDVHDCDESGREYERSELLNQLGQSRWFTRGWTLQELIAPKRVKFYTAEWSYLGRKDDDDLLPIISEASLVDECFVTHAVPIAQASAAKRMYWASKRQTTRVEDIAYCLLGIFNVNMPLLYGEGTRAFKRLQQEIIKTWNDQSIFAWYCVDPRHMDILEWNAPSNVGILFASKDFPWNRPTTTRT</sequence>
<organism evidence="3 4">
    <name type="scientific">Humicola insolens</name>
    <name type="common">Soft-rot fungus</name>
    <dbReference type="NCBI Taxonomy" id="85995"/>
    <lineage>
        <taxon>Eukaryota</taxon>
        <taxon>Fungi</taxon>
        <taxon>Dikarya</taxon>
        <taxon>Ascomycota</taxon>
        <taxon>Pezizomycotina</taxon>
        <taxon>Sordariomycetes</taxon>
        <taxon>Sordariomycetidae</taxon>
        <taxon>Sordariales</taxon>
        <taxon>Chaetomiaceae</taxon>
        <taxon>Mycothermus</taxon>
    </lineage>
</organism>
<evidence type="ECO:0000259" key="1">
    <source>
        <dbReference type="Pfam" id="PF06985"/>
    </source>
</evidence>
<feature type="domain" description="DUF8212" evidence="2">
    <location>
        <begin position="233"/>
        <end position="257"/>
    </location>
</feature>
<reference evidence="3 4" key="1">
    <citation type="journal article" date="2024" name="Commun. Biol.">
        <title>Comparative genomic analysis of thermophilic fungi reveals convergent evolutionary adaptations and gene losses.</title>
        <authorList>
            <person name="Steindorff A.S."/>
            <person name="Aguilar-Pontes M.V."/>
            <person name="Robinson A.J."/>
            <person name="Andreopoulos B."/>
            <person name="LaButti K."/>
            <person name="Kuo A."/>
            <person name="Mondo S."/>
            <person name="Riley R."/>
            <person name="Otillar R."/>
            <person name="Haridas S."/>
            <person name="Lipzen A."/>
            <person name="Grimwood J."/>
            <person name="Schmutz J."/>
            <person name="Clum A."/>
            <person name="Reid I.D."/>
            <person name="Moisan M.C."/>
            <person name="Butler G."/>
            <person name="Nguyen T.T.M."/>
            <person name="Dewar K."/>
            <person name="Conant G."/>
            <person name="Drula E."/>
            <person name="Henrissat B."/>
            <person name="Hansel C."/>
            <person name="Singer S."/>
            <person name="Hutchinson M.I."/>
            <person name="de Vries R.P."/>
            <person name="Natvig D.O."/>
            <person name="Powell A.J."/>
            <person name="Tsang A."/>
            <person name="Grigoriev I.V."/>
        </authorList>
    </citation>
    <scope>NUCLEOTIDE SEQUENCE [LARGE SCALE GENOMIC DNA]</scope>
    <source>
        <strain evidence="3 4">CBS 620.91</strain>
    </source>
</reference>
<dbReference type="PANTHER" id="PTHR10622">
    <property type="entry name" value="HET DOMAIN-CONTAINING PROTEIN"/>
    <property type="match status" value="1"/>
</dbReference>
<name>A0ABR3V2E8_HUMIN</name>
<dbReference type="PANTHER" id="PTHR10622:SF10">
    <property type="entry name" value="HET DOMAIN-CONTAINING PROTEIN"/>
    <property type="match status" value="1"/>
</dbReference>
<dbReference type="InterPro" id="IPR058525">
    <property type="entry name" value="DUF8212"/>
</dbReference>
<proteinExistence type="predicted"/>
<evidence type="ECO:0000313" key="4">
    <source>
        <dbReference type="Proteomes" id="UP001583172"/>
    </source>
</evidence>
<dbReference type="Proteomes" id="UP001583172">
    <property type="component" value="Unassembled WGS sequence"/>
</dbReference>
<dbReference type="Pfam" id="PF06985">
    <property type="entry name" value="HET"/>
    <property type="match status" value="1"/>
</dbReference>
<keyword evidence="4" id="KW-1185">Reference proteome</keyword>
<comment type="caution">
    <text evidence="3">The sequence shown here is derived from an EMBL/GenBank/DDBJ whole genome shotgun (WGS) entry which is preliminary data.</text>
</comment>
<evidence type="ECO:0000259" key="2">
    <source>
        <dbReference type="Pfam" id="PF26640"/>
    </source>
</evidence>
<dbReference type="InterPro" id="IPR010730">
    <property type="entry name" value="HET"/>
</dbReference>
<evidence type="ECO:0000313" key="3">
    <source>
        <dbReference type="EMBL" id="KAL1835950.1"/>
    </source>
</evidence>
<protein>
    <recommendedName>
        <fullName evidence="5">HET-domain-containing protein</fullName>
    </recommendedName>
</protein>
<accession>A0ABR3V2E8</accession>
<dbReference type="EMBL" id="JAZGSY010000497">
    <property type="protein sequence ID" value="KAL1835950.1"/>
    <property type="molecule type" value="Genomic_DNA"/>
</dbReference>
<dbReference type="Pfam" id="PF26640">
    <property type="entry name" value="DUF8212"/>
    <property type="match status" value="1"/>
</dbReference>
<gene>
    <name evidence="3" type="ORF">VTJ49DRAFT_5842</name>
</gene>